<dbReference type="AlphaFoldDB" id="A0AAN7JLJ8"/>
<reference evidence="2 3" key="1">
    <citation type="journal article" date="2023" name="Hortic Res">
        <title>Pangenome of water caltrop reveals structural variations and asymmetric subgenome divergence after allopolyploidization.</title>
        <authorList>
            <person name="Zhang X."/>
            <person name="Chen Y."/>
            <person name="Wang L."/>
            <person name="Yuan Y."/>
            <person name="Fang M."/>
            <person name="Shi L."/>
            <person name="Lu R."/>
            <person name="Comes H.P."/>
            <person name="Ma Y."/>
            <person name="Chen Y."/>
            <person name="Huang G."/>
            <person name="Zhou Y."/>
            <person name="Zheng Z."/>
            <person name="Qiu Y."/>
        </authorList>
    </citation>
    <scope>NUCLEOTIDE SEQUENCE [LARGE SCALE GENOMIC DNA]</scope>
    <source>
        <tissue evidence="2">Roots</tissue>
    </source>
</reference>
<proteinExistence type="predicted"/>
<organism evidence="2 3">
    <name type="scientific">Trapa incisa</name>
    <dbReference type="NCBI Taxonomy" id="236973"/>
    <lineage>
        <taxon>Eukaryota</taxon>
        <taxon>Viridiplantae</taxon>
        <taxon>Streptophyta</taxon>
        <taxon>Embryophyta</taxon>
        <taxon>Tracheophyta</taxon>
        <taxon>Spermatophyta</taxon>
        <taxon>Magnoliopsida</taxon>
        <taxon>eudicotyledons</taxon>
        <taxon>Gunneridae</taxon>
        <taxon>Pentapetalae</taxon>
        <taxon>rosids</taxon>
        <taxon>malvids</taxon>
        <taxon>Myrtales</taxon>
        <taxon>Lythraceae</taxon>
        <taxon>Trapa</taxon>
    </lineage>
</organism>
<dbReference type="PANTHER" id="PTHR36346:SF2">
    <property type="entry name" value="EXPRESSED PROTEIN"/>
    <property type="match status" value="1"/>
</dbReference>
<feature type="region of interest" description="Disordered" evidence="1">
    <location>
        <begin position="29"/>
        <end position="56"/>
    </location>
</feature>
<evidence type="ECO:0000256" key="1">
    <source>
        <dbReference type="SAM" id="MobiDB-lite"/>
    </source>
</evidence>
<dbReference type="EMBL" id="JAXIOK010000019">
    <property type="protein sequence ID" value="KAK4747788.1"/>
    <property type="molecule type" value="Genomic_DNA"/>
</dbReference>
<evidence type="ECO:0000313" key="3">
    <source>
        <dbReference type="Proteomes" id="UP001345219"/>
    </source>
</evidence>
<dbReference type="Proteomes" id="UP001345219">
    <property type="component" value="Chromosome 12"/>
</dbReference>
<accession>A0AAN7JLJ8</accession>
<keyword evidence="3" id="KW-1185">Reference proteome</keyword>
<evidence type="ECO:0000313" key="2">
    <source>
        <dbReference type="EMBL" id="KAK4747788.1"/>
    </source>
</evidence>
<protein>
    <submittedName>
        <fullName evidence="2">Uncharacterized protein</fullName>
    </submittedName>
</protein>
<sequence>MSALVEIWEGELMKLRERVRLGKVLQQAKEEKAAEAEKEDEKRSGKRPERKEVAWAGTTMSEATVNLLMDRFVPW</sequence>
<name>A0AAN7JLJ8_9MYRT</name>
<comment type="caution">
    <text evidence="2">The sequence shown here is derived from an EMBL/GenBank/DDBJ whole genome shotgun (WGS) entry which is preliminary data.</text>
</comment>
<dbReference type="PANTHER" id="PTHR36346">
    <property type="entry name" value="EXPRESSED PROTEIN"/>
    <property type="match status" value="1"/>
</dbReference>
<feature type="compositionally biased region" description="Basic and acidic residues" evidence="1">
    <location>
        <begin position="29"/>
        <end position="53"/>
    </location>
</feature>
<gene>
    <name evidence="2" type="ORF">SAY87_014374</name>
</gene>